<feature type="region of interest" description="Disordered" evidence="1">
    <location>
        <begin position="250"/>
        <end position="272"/>
    </location>
</feature>
<proteinExistence type="predicted"/>
<organism evidence="3 4">
    <name type="scientific">Mycena metata</name>
    <dbReference type="NCBI Taxonomy" id="1033252"/>
    <lineage>
        <taxon>Eukaryota</taxon>
        <taxon>Fungi</taxon>
        <taxon>Dikarya</taxon>
        <taxon>Basidiomycota</taxon>
        <taxon>Agaricomycotina</taxon>
        <taxon>Agaricomycetes</taxon>
        <taxon>Agaricomycetidae</taxon>
        <taxon>Agaricales</taxon>
        <taxon>Marasmiineae</taxon>
        <taxon>Mycenaceae</taxon>
        <taxon>Mycena</taxon>
    </lineage>
</organism>
<name>A0AAD7IP68_9AGAR</name>
<keyword evidence="2" id="KW-0732">Signal</keyword>
<comment type="caution">
    <text evidence="3">The sequence shown here is derived from an EMBL/GenBank/DDBJ whole genome shotgun (WGS) entry which is preliminary data.</text>
</comment>
<sequence length="272" mass="30941">MSSPFHPNWSKMLNLLVNIYITISCILWARKTSGGQLNVDDKIRSEGTADANPIKLPLIVNQFDFDNLLCYIYIGYTNHPKTDAFYVSILKLSTFFQIDDGVTFAIQNLTLKGKDFHPALQFELARLYRVDNWIAPAFRRLANPGTSTWFRQRAHIEAHRKQFAFDTPKCVKDPDCGAPLICQVAWAVEWNSSVPRLVHHPEVPGCRRRTVTWIWGTGYVTKEDVFINEAVAALMALQTDEPIRAALRRTVEQPEQPSSSSDENQEDVTTSI</sequence>
<feature type="compositionally biased region" description="Low complexity" evidence="1">
    <location>
        <begin position="253"/>
        <end position="262"/>
    </location>
</feature>
<reference evidence="3" key="1">
    <citation type="submission" date="2023-03" db="EMBL/GenBank/DDBJ databases">
        <title>Massive genome expansion in bonnet fungi (Mycena s.s.) driven by repeated elements and novel gene families across ecological guilds.</title>
        <authorList>
            <consortium name="Lawrence Berkeley National Laboratory"/>
            <person name="Harder C.B."/>
            <person name="Miyauchi S."/>
            <person name="Viragh M."/>
            <person name="Kuo A."/>
            <person name="Thoen E."/>
            <person name="Andreopoulos B."/>
            <person name="Lu D."/>
            <person name="Skrede I."/>
            <person name="Drula E."/>
            <person name="Henrissat B."/>
            <person name="Morin E."/>
            <person name="Kohler A."/>
            <person name="Barry K."/>
            <person name="LaButti K."/>
            <person name="Morin E."/>
            <person name="Salamov A."/>
            <person name="Lipzen A."/>
            <person name="Mereny Z."/>
            <person name="Hegedus B."/>
            <person name="Baldrian P."/>
            <person name="Stursova M."/>
            <person name="Weitz H."/>
            <person name="Taylor A."/>
            <person name="Grigoriev I.V."/>
            <person name="Nagy L.G."/>
            <person name="Martin F."/>
            <person name="Kauserud H."/>
        </authorList>
    </citation>
    <scope>NUCLEOTIDE SEQUENCE</scope>
    <source>
        <strain evidence="3">CBHHK182m</strain>
    </source>
</reference>
<evidence type="ECO:0000256" key="1">
    <source>
        <dbReference type="SAM" id="MobiDB-lite"/>
    </source>
</evidence>
<feature type="chain" id="PRO_5042236007" evidence="2">
    <location>
        <begin position="35"/>
        <end position="272"/>
    </location>
</feature>
<dbReference type="EMBL" id="JARKIB010000076">
    <property type="protein sequence ID" value="KAJ7747548.1"/>
    <property type="molecule type" value="Genomic_DNA"/>
</dbReference>
<evidence type="ECO:0000313" key="4">
    <source>
        <dbReference type="Proteomes" id="UP001215598"/>
    </source>
</evidence>
<evidence type="ECO:0000313" key="3">
    <source>
        <dbReference type="EMBL" id="KAJ7747548.1"/>
    </source>
</evidence>
<dbReference type="Proteomes" id="UP001215598">
    <property type="component" value="Unassembled WGS sequence"/>
</dbReference>
<gene>
    <name evidence="3" type="ORF">B0H16DRAFT_1850826</name>
</gene>
<dbReference type="AlphaFoldDB" id="A0AAD7IP68"/>
<keyword evidence="4" id="KW-1185">Reference proteome</keyword>
<accession>A0AAD7IP68</accession>
<feature type="signal peptide" evidence="2">
    <location>
        <begin position="1"/>
        <end position="34"/>
    </location>
</feature>
<evidence type="ECO:0000256" key="2">
    <source>
        <dbReference type="SAM" id="SignalP"/>
    </source>
</evidence>
<protein>
    <submittedName>
        <fullName evidence="3">Uncharacterized protein</fullName>
    </submittedName>
</protein>